<evidence type="ECO:0000256" key="1">
    <source>
        <dbReference type="SAM" id="MobiDB-lite"/>
    </source>
</evidence>
<evidence type="ECO:0000313" key="3">
    <source>
        <dbReference type="Proteomes" id="UP000324222"/>
    </source>
</evidence>
<feature type="compositionally biased region" description="Low complexity" evidence="1">
    <location>
        <begin position="1"/>
        <end position="21"/>
    </location>
</feature>
<dbReference type="Proteomes" id="UP000324222">
    <property type="component" value="Unassembled WGS sequence"/>
</dbReference>
<dbReference type="AlphaFoldDB" id="A0A5B7HZL6"/>
<organism evidence="2 3">
    <name type="scientific">Portunus trituberculatus</name>
    <name type="common">Swimming crab</name>
    <name type="synonym">Neptunus trituberculatus</name>
    <dbReference type="NCBI Taxonomy" id="210409"/>
    <lineage>
        <taxon>Eukaryota</taxon>
        <taxon>Metazoa</taxon>
        <taxon>Ecdysozoa</taxon>
        <taxon>Arthropoda</taxon>
        <taxon>Crustacea</taxon>
        <taxon>Multicrustacea</taxon>
        <taxon>Malacostraca</taxon>
        <taxon>Eumalacostraca</taxon>
        <taxon>Eucarida</taxon>
        <taxon>Decapoda</taxon>
        <taxon>Pleocyemata</taxon>
        <taxon>Brachyura</taxon>
        <taxon>Eubrachyura</taxon>
        <taxon>Portunoidea</taxon>
        <taxon>Portunidae</taxon>
        <taxon>Portuninae</taxon>
        <taxon>Portunus</taxon>
    </lineage>
</organism>
<proteinExistence type="predicted"/>
<evidence type="ECO:0000313" key="2">
    <source>
        <dbReference type="EMBL" id="MPC77870.1"/>
    </source>
</evidence>
<feature type="region of interest" description="Disordered" evidence="1">
    <location>
        <begin position="1"/>
        <end position="26"/>
    </location>
</feature>
<name>A0A5B7HZL6_PORTR</name>
<comment type="caution">
    <text evidence="2">The sequence shown here is derived from an EMBL/GenBank/DDBJ whole genome shotgun (WGS) entry which is preliminary data.</text>
</comment>
<dbReference type="EMBL" id="VSRR010046969">
    <property type="protein sequence ID" value="MPC77870.1"/>
    <property type="molecule type" value="Genomic_DNA"/>
</dbReference>
<keyword evidence="3" id="KW-1185">Reference proteome</keyword>
<sequence>MQPAGPRQSARPSARQAARPTASRRTRLVRVTDVHRQKAYTVKRILIQDRRRAVTGEFARRGTRSGAINKEYIKFAVSNFPLKGAKEADINGTSVIGSGEDGGTERVCAAPLCSLSLLQSRSFTIALKFNADA</sequence>
<protein>
    <submittedName>
        <fullName evidence="2">Uncharacterized protein</fullName>
    </submittedName>
</protein>
<reference evidence="2 3" key="1">
    <citation type="submission" date="2019-05" db="EMBL/GenBank/DDBJ databases">
        <title>Another draft genome of Portunus trituberculatus and its Hox gene families provides insights of decapod evolution.</title>
        <authorList>
            <person name="Jeong J.-H."/>
            <person name="Song I."/>
            <person name="Kim S."/>
            <person name="Choi T."/>
            <person name="Kim D."/>
            <person name="Ryu S."/>
            <person name="Kim W."/>
        </authorList>
    </citation>
    <scope>NUCLEOTIDE SEQUENCE [LARGE SCALE GENOMIC DNA]</scope>
    <source>
        <tissue evidence="2">Muscle</tissue>
    </source>
</reference>
<gene>
    <name evidence="2" type="ORF">E2C01_072339</name>
</gene>
<accession>A0A5B7HZL6</accession>